<protein>
    <submittedName>
        <fullName evidence="1">MFS-type transporter protein ycaD</fullName>
    </submittedName>
</protein>
<proteinExistence type="predicted"/>
<organism evidence="1 2">
    <name type="scientific">Klebsiella variicola</name>
    <dbReference type="NCBI Taxonomy" id="244366"/>
    <lineage>
        <taxon>Bacteria</taxon>
        <taxon>Pseudomonadati</taxon>
        <taxon>Pseudomonadota</taxon>
        <taxon>Gammaproteobacteria</taxon>
        <taxon>Enterobacterales</taxon>
        <taxon>Enterobacteriaceae</taxon>
        <taxon>Klebsiella/Raoultella group</taxon>
        <taxon>Klebsiella</taxon>
        <taxon>Klebsiella pneumoniae complex</taxon>
    </lineage>
</organism>
<gene>
    <name evidence="1" type="primary">ycaD_2</name>
    <name evidence="1" type="ORF">NCTC9177_03382</name>
</gene>
<name>A0A7H4MGQ0_KLEVA</name>
<dbReference type="EMBL" id="UGKR01000003">
    <property type="protein sequence ID" value="STS89500.1"/>
    <property type="molecule type" value="Genomic_DNA"/>
</dbReference>
<reference evidence="1 2" key="1">
    <citation type="submission" date="2018-06" db="EMBL/GenBank/DDBJ databases">
        <authorList>
            <consortium name="Pathogen Informatics"/>
            <person name="Doyle S."/>
        </authorList>
    </citation>
    <scope>NUCLEOTIDE SEQUENCE [LARGE SCALE GENOMIC DNA]</scope>
    <source>
        <strain evidence="1 2">NCTC9177</strain>
    </source>
</reference>
<dbReference type="Proteomes" id="UP000254545">
    <property type="component" value="Unassembled WGS sequence"/>
</dbReference>
<sequence length="36" mass="3671">MPLWLNHQGVSDSGIGFWMAVMVSAGSSPVAGRAPG</sequence>
<dbReference type="AlphaFoldDB" id="A0A7H4MGQ0"/>
<evidence type="ECO:0000313" key="1">
    <source>
        <dbReference type="EMBL" id="STS89500.1"/>
    </source>
</evidence>
<evidence type="ECO:0000313" key="2">
    <source>
        <dbReference type="Proteomes" id="UP000254545"/>
    </source>
</evidence>
<comment type="caution">
    <text evidence="1">The sequence shown here is derived from an EMBL/GenBank/DDBJ whole genome shotgun (WGS) entry which is preliminary data.</text>
</comment>
<accession>A0A7H4MGQ0</accession>